<dbReference type="InterPro" id="IPR029058">
    <property type="entry name" value="AB_hydrolase_fold"/>
</dbReference>
<dbReference type="GO" id="GO:0003824">
    <property type="term" value="F:catalytic activity"/>
    <property type="evidence" value="ECO:0007669"/>
    <property type="project" value="UniProtKB-ARBA"/>
</dbReference>
<dbReference type="InterPro" id="IPR000073">
    <property type="entry name" value="AB_hydrolase_1"/>
</dbReference>
<dbReference type="RefSeq" id="WP_091810747.1">
    <property type="nucleotide sequence ID" value="NZ_CP016353.1"/>
</dbReference>
<sequence length="284" mass="30027">MISGAPVHALAPGGRVLSGLDFGPPDGDPVLFIAGAATGKSMSFGGDLRRSANIRLLTMDRPGMGSSAVHSDRTLGSTVEDYLTFVEGVLGREDVRIPVVANSQGSVFALGAALAGWVSRLVLVSPADELAHPAIHAMLPPEATRLADLVRTNPAEAARVLGTFTAETMESMVLEGADDIDRAHYTEPGFLSVYRRSLAEGFANEGAGYVRDTLIAMRPWELPLGDLRLPVTILFGARDAGHSPDNGATLARRIPAARREVRNDAGGALLWSHSDVVLRSLRTS</sequence>
<evidence type="ECO:0000313" key="3">
    <source>
        <dbReference type="Proteomes" id="UP000199494"/>
    </source>
</evidence>
<dbReference type="SUPFAM" id="SSF53474">
    <property type="entry name" value="alpha/beta-Hydrolases"/>
    <property type="match status" value="1"/>
</dbReference>
<organism evidence="2 3">
    <name type="scientific">Prauserella marina</name>
    <dbReference type="NCBI Taxonomy" id="530584"/>
    <lineage>
        <taxon>Bacteria</taxon>
        <taxon>Bacillati</taxon>
        <taxon>Actinomycetota</taxon>
        <taxon>Actinomycetes</taxon>
        <taxon>Pseudonocardiales</taxon>
        <taxon>Pseudonocardiaceae</taxon>
        <taxon>Prauserella</taxon>
    </lineage>
</organism>
<gene>
    <name evidence="2" type="ORF">SAMN05421630_1168</name>
</gene>
<dbReference type="OrthoDB" id="9800988at2"/>
<dbReference type="EMBL" id="FMZE01000016">
    <property type="protein sequence ID" value="SDD99690.1"/>
    <property type="molecule type" value="Genomic_DNA"/>
</dbReference>
<proteinExistence type="predicted"/>
<dbReference type="Gene3D" id="3.40.50.1820">
    <property type="entry name" value="alpha/beta hydrolase"/>
    <property type="match status" value="1"/>
</dbReference>
<dbReference type="Pfam" id="PF12697">
    <property type="entry name" value="Abhydrolase_6"/>
    <property type="match status" value="1"/>
</dbReference>
<accession>A0A222VKI4</accession>
<feature type="domain" description="AB hydrolase-1" evidence="1">
    <location>
        <begin position="30"/>
        <end position="262"/>
    </location>
</feature>
<reference evidence="2 3" key="1">
    <citation type="submission" date="2016-10" db="EMBL/GenBank/DDBJ databases">
        <authorList>
            <person name="de Groot N.N."/>
        </authorList>
    </citation>
    <scope>NUCLEOTIDE SEQUENCE [LARGE SCALE GENOMIC DNA]</scope>
    <source>
        <strain evidence="2 3">CGMCC 4.5506</strain>
    </source>
</reference>
<dbReference type="KEGG" id="pmad:BAY61_04950"/>
<dbReference type="Proteomes" id="UP000199494">
    <property type="component" value="Unassembled WGS sequence"/>
</dbReference>
<name>A0A222VKI4_9PSEU</name>
<dbReference type="STRING" id="530584.SAMN05421630_1168"/>
<protein>
    <submittedName>
        <fullName evidence="2">Pimeloyl-ACP methyl ester carboxylesterase</fullName>
    </submittedName>
</protein>
<evidence type="ECO:0000313" key="2">
    <source>
        <dbReference type="EMBL" id="SDD99690.1"/>
    </source>
</evidence>
<evidence type="ECO:0000259" key="1">
    <source>
        <dbReference type="Pfam" id="PF12697"/>
    </source>
</evidence>
<keyword evidence="3" id="KW-1185">Reference proteome</keyword>
<dbReference type="AlphaFoldDB" id="A0A222VKI4"/>